<reference evidence="5" key="1">
    <citation type="journal article" date="2015" name="Genome Announc.">
        <title>Complete Genome Sequence of Yersinia ruckeri Strain CSF007-82, Etiologic Agent of Red Mouth Disease in Salmonid Fish.</title>
        <authorList>
            <person name="Nelson M.C."/>
            <person name="LaPatra S.E."/>
            <person name="Welch T.J."/>
            <person name="Graf J."/>
        </authorList>
    </citation>
    <scope>NUCLEOTIDE SEQUENCE</scope>
    <source>
        <strain evidence="5">CSF007-82</strain>
    </source>
</reference>
<feature type="binding site" evidence="4">
    <location>
        <position position="94"/>
    </location>
    <ligand>
        <name>a divalent metal cation</name>
        <dbReference type="ChEBI" id="CHEBI:60240"/>
        <label>1</label>
    </ligand>
</feature>
<reference evidence="6 7" key="2">
    <citation type="submission" date="2018-06" db="EMBL/GenBank/DDBJ databases">
        <authorList>
            <consortium name="Pathogen Informatics"/>
            <person name="Doyle S."/>
        </authorList>
    </citation>
    <scope>NUCLEOTIDE SEQUENCE [LARGE SCALE GENOMIC DNA]</scope>
    <source>
        <strain evidence="6 7">NCTC10476</strain>
    </source>
</reference>
<dbReference type="PIRSF" id="PIRSF005902">
    <property type="entry name" value="DNase_TatD"/>
    <property type="match status" value="1"/>
</dbReference>
<dbReference type="RefSeq" id="WP_004719013.1">
    <property type="nucleotide sequence ID" value="NZ_CABIHR010000031.1"/>
</dbReference>
<organism evidence="5">
    <name type="scientific">Yersinia ruckeri</name>
    <dbReference type="NCBI Taxonomy" id="29486"/>
    <lineage>
        <taxon>Bacteria</taxon>
        <taxon>Pseudomonadati</taxon>
        <taxon>Pseudomonadota</taxon>
        <taxon>Gammaproteobacteria</taxon>
        <taxon>Enterobacterales</taxon>
        <taxon>Yersiniaceae</taxon>
        <taxon>Yersinia</taxon>
    </lineage>
</organism>
<dbReference type="PANTHER" id="PTHR46124:SF2">
    <property type="entry name" value="D-AMINOACYL-TRNA DEACYLASE"/>
    <property type="match status" value="1"/>
</dbReference>
<keyword evidence="3 6" id="KW-0378">Hydrolase</keyword>
<dbReference type="PANTHER" id="PTHR46124">
    <property type="entry name" value="D-AMINOACYL-TRNA DEACYLASE"/>
    <property type="match status" value="1"/>
</dbReference>
<dbReference type="PROSITE" id="PS01137">
    <property type="entry name" value="TATD_1"/>
    <property type="match status" value="1"/>
</dbReference>
<dbReference type="KEGG" id="yrb:UGYR_00310"/>
<evidence type="ECO:0000256" key="1">
    <source>
        <dbReference type="ARBA" id="ARBA00009275"/>
    </source>
</evidence>
<dbReference type="AlphaFoldDB" id="A0A085UA40"/>
<dbReference type="FunFam" id="3.20.20.140:FF:000005">
    <property type="entry name" value="TatD family hydrolase"/>
    <property type="match status" value="1"/>
</dbReference>
<evidence type="ECO:0000256" key="3">
    <source>
        <dbReference type="ARBA" id="ARBA00022801"/>
    </source>
</evidence>
<proteinExistence type="inferred from homology"/>
<dbReference type="EMBL" id="UHJG01000001">
    <property type="protein sequence ID" value="SUP99423.1"/>
    <property type="molecule type" value="Genomic_DNA"/>
</dbReference>
<name>A0A085UA40_YERRU</name>
<evidence type="ECO:0000313" key="6">
    <source>
        <dbReference type="EMBL" id="SUP99423.1"/>
    </source>
</evidence>
<dbReference type="PATRIC" id="fig|29486.44.peg.768"/>
<dbReference type="EMBL" id="LN681231">
    <property type="protein sequence ID" value="CEK27235.1"/>
    <property type="molecule type" value="Genomic_DNA"/>
</dbReference>
<dbReference type="SUPFAM" id="SSF51556">
    <property type="entry name" value="Metallo-dependent hydrolases"/>
    <property type="match status" value="1"/>
</dbReference>
<dbReference type="InterPro" id="IPR015991">
    <property type="entry name" value="TatD/YcfH-like"/>
</dbReference>
<dbReference type="OrthoDB" id="9810005at2"/>
<dbReference type="InterPro" id="IPR018228">
    <property type="entry name" value="DNase_TatD-rel_CS"/>
</dbReference>
<dbReference type="STRING" id="29486.UGYR_00310"/>
<feature type="binding site" evidence="4">
    <location>
        <position position="9"/>
    </location>
    <ligand>
        <name>a divalent metal cation</name>
        <dbReference type="ChEBI" id="CHEBI:60240"/>
        <label>1</label>
    </ligand>
</feature>
<comment type="similarity">
    <text evidence="1">Belongs to the metallo-dependent hydrolases superfamily. TatD-type hydrolase family.</text>
</comment>
<dbReference type="eggNOG" id="COG0084">
    <property type="taxonomic scope" value="Bacteria"/>
</dbReference>
<keyword evidence="2 4" id="KW-0479">Metal-binding</keyword>
<evidence type="ECO:0000256" key="4">
    <source>
        <dbReference type="PIRSR" id="PIRSR005902-1"/>
    </source>
</evidence>
<dbReference type="GO" id="GO:0004536">
    <property type="term" value="F:DNA nuclease activity"/>
    <property type="evidence" value="ECO:0007669"/>
    <property type="project" value="InterPro"/>
</dbReference>
<dbReference type="Gene3D" id="3.20.20.140">
    <property type="entry name" value="Metal-dependent hydrolases"/>
    <property type="match status" value="1"/>
</dbReference>
<dbReference type="InterPro" id="IPR001130">
    <property type="entry name" value="TatD-like"/>
</dbReference>
<feature type="binding site" evidence="4">
    <location>
        <position position="7"/>
    </location>
    <ligand>
        <name>a divalent metal cation</name>
        <dbReference type="ChEBI" id="CHEBI:60240"/>
        <label>1</label>
    </ligand>
</feature>
<dbReference type="PROSITE" id="PS01091">
    <property type="entry name" value="TATD_3"/>
    <property type="match status" value="1"/>
</dbReference>
<evidence type="ECO:0000313" key="7">
    <source>
        <dbReference type="Proteomes" id="UP000255169"/>
    </source>
</evidence>
<dbReference type="Proteomes" id="UP000255169">
    <property type="component" value="Unassembled WGS sequence"/>
</dbReference>
<dbReference type="GO" id="GO:0016788">
    <property type="term" value="F:hydrolase activity, acting on ester bonds"/>
    <property type="evidence" value="ECO:0007669"/>
    <property type="project" value="InterPro"/>
</dbReference>
<accession>A0A085UA40</accession>
<dbReference type="GeneID" id="66879191"/>
<dbReference type="NCBIfam" id="TIGR00010">
    <property type="entry name" value="YchF/TatD family DNA exonuclease"/>
    <property type="match status" value="1"/>
</dbReference>
<dbReference type="CDD" id="cd01310">
    <property type="entry name" value="TatD_DNAse"/>
    <property type="match status" value="1"/>
</dbReference>
<dbReference type="GO" id="GO:0046872">
    <property type="term" value="F:metal ion binding"/>
    <property type="evidence" value="ECO:0007669"/>
    <property type="project" value="UniProtKB-KW"/>
</dbReference>
<dbReference type="NCBIfam" id="NF008075">
    <property type="entry name" value="PRK10812.1"/>
    <property type="match status" value="1"/>
</dbReference>
<evidence type="ECO:0000313" key="5">
    <source>
        <dbReference type="EMBL" id="CEK27235.1"/>
    </source>
</evidence>
<feature type="binding site" evidence="4">
    <location>
        <position position="205"/>
    </location>
    <ligand>
        <name>a divalent metal cation</name>
        <dbReference type="ChEBI" id="CHEBI:60240"/>
        <label>1</label>
    </ligand>
</feature>
<feature type="binding site" evidence="4">
    <location>
        <position position="155"/>
    </location>
    <ligand>
        <name>a divalent metal cation</name>
        <dbReference type="ChEBI" id="CHEBI:60240"/>
        <label>2</label>
    </ligand>
</feature>
<protein>
    <submittedName>
        <fullName evidence="5">Deoxyribonuclease YcfH</fullName>
    </submittedName>
    <submittedName>
        <fullName evidence="6">Putative DNAse</fullName>
        <ecNumber evidence="6">3.1.21.-</ecNumber>
    </submittedName>
</protein>
<dbReference type="EC" id="3.1.21.-" evidence="6"/>
<keyword evidence="7" id="KW-1185">Reference proteome</keyword>
<sequence>MLLVDSHCHLDSLDYQGLHTSVDDVVAKAKSRDVGFMLAVATTLPGFRAMTSMIGERPEVAFSCGVHPLNLDGGYDFQELRTLAAAENVVAMGETGLDYFYQQDNIPLQQASFREHIRLGRDLNKPVIVHTRDARVDTLAILREEQAQECGGVLHCFTEDIATAETLLDLGFYISFSGIVTFRNAEQLRDVARYVPLDRILVETDSPYLAPVPHRGKENQPAYVRDVAEYMAVLKGVSLETLAEATTANFCRLFHLDDLAQSATIKSYKQ</sequence>
<feature type="binding site" evidence="4">
    <location>
        <position position="130"/>
    </location>
    <ligand>
        <name>a divalent metal cation</name>
        <dbReference type="ChEBI" id="CHEBI:60240"/>
        <label>2</label>
    </ligand>
</feature>
<dbReference type="GO" id="GO:0005829">
    <property type="term" value="C:cytosol"/>
    <property type="evidence" value="ECO:0007669"/>
    <property type="project" value="TreeGrafter"/>
</dbReference>
<gene>
    <name evidence="6" type="primary">ycfH</name>
    <name evidence="5" type="ORF">CSF007_7395</name>
    <name evidence="6" type="ORF">NCTC10476_00653</name>
</gene>
<dbReference type="InterPro" id="IPR032466">
    <property type="entry name" value="Metal_Hydrolase"/>
</dbReference>
<dbReference type="Pfam" id="PF01026">
    <property type="entry name" value="TatD_DNase"/>
    <property type="match status" value="1"/>
</dbReference>
<evidence type="ECO:0000256" key="2">
    <source>
        <dbReference type="ARBA" id="ARBA00022723"/>
    </source>
</evidence>